<evidence type="ECO:0000256" key="1">
    <source>
        <dbReference type="SAM" id="MobiDB-lite"/>
    </source>
</evidence>
<gene>
    <name evidence="2" type="ORF">CNMCM6106_005869</name>
</gene>
<organism evidence="2 3">
    <name type="scientific">Aspergillus hiratsukae</name>
    <dbReference type="NCBI Taxonomy" id="1194566"/>
    <lineage>
        <taxon>Eukaryota</taxon>
        <taxon>Fungi</taxon>
        <taxon>Dikarya</taxon>
        <taxon>Ascomycota</taxon>
        <taxon>Pezizomycotina</taxon>
        <taxon>Eurotiomycetes</taxon>
        <taxon>Eurotiomycetidae</taxon>
        <taxon>Eurotiales</taxon>
        <taxon>Aspergillaceae</taxon>
        <taxon>Aspergillus</taxon>
        <taxon>Aspergillus subgen. Fumigati</taxon>
    </lineage>
</organism>
<feature type="compositionally biased region" description="Low complexity" evidence="1">
    <location>
        <begin position="11"/>
        <end position="29"/>
    </location>
</feature>
<dbReference type="Gene3D" id="2.160.20.80">
    <property type="entry name" value="E3 ubiquitin-protein ligase SopA"/>
    <property type="match status" value="1"/>
</dbReference>
<evidence type="ECO:0000313" key="3">
    <source>
        <dbReference type="Proteomes" id="UP000662466"/>
    </source>
</evidence>
<feature type="compositionally biased region" description="Basic and acidic residues" evidence="1">
    <location>
        <begin position="138"/>
        <end position="147"/>
    </location>
</feature>
<reference evidence="2" key="1">
    <citation type="submission" date="2020-06" db="EMBL/GenBank/DDBJ databases">
        <title>Draft genome sequences of strains closely related to Aspergillus parafelis and Aspergillus hiratsukae.</title>
        <authorList>
            <person name="Dos Santos R.A.C."/>
            <person name="Rivero-Menendez O."/>
            <person name="Steenwyk J.L."/>
            <person name="Mead M.E."/>
            <person name="Goldman G.H."/>
            <person name="Alastruey-Izquierdo A."/>
            <person name="Rokas A."/>
        </authorList>
    </citation>
    <scope>NUCLEOTIDE SEQUENCE</scope>
    <source>
        <strain evidence="2">CNM-CM6106</strain>
    </source>
</reference>
<protein>
    <submittedName>
        <fullName evidence="2">Uncharacterized protein</fullName>
    </submittedName>
</protein>
<feature type="region of interest" description="Disordered" evidence="1">
    <location>
        <begin position="1"/>
        <end position="29"/>
    </location>
</feature>
<dbReference type="Proteomes" id="UP000662466">
    <property type="component" value="Unassembled WGS sequence"/>
</dbReference>
<comment type="caution">
    <text evidence="2">The sequence shown here is derived from an EMBL/GenBank/DDBJ whole genome shotgun (WGS) entry which is preliminary data.</text>
</comment>
<dbReference type="EMBL" id="JACBAF010001927">
    <property type="protein sequence ID" value="KAF7171494.1"/>
    <property type="molecule type" value="Genomic_DNA"/>
</dbReference>
<dbReference type="AlphaFoldDB" id="A0A8H6V129"/>
<name>A0A8H6V129_9EURO</name>
<accession>A0A8H6V129</accession>
<proteinExistence type="predicted"/>
<feature type="compositionally biased region" description="Low complexity" evidence="1">
    <location>
        <begin position="115"/>
        <end position="133"/>
    </location>
</feature>
<sequence length="155" mass="16625">MTNPVTETKATPSSPTISRSSTTKTTFTNLTPADTISRSTVEKTTITRTLTPDNRECSSISIKRSKLHSCTLTNASTRRCTLTNTTLLNVPAARSLDASNSSLSNIRRLRRSEIRASAVSDSSLSRSTVVDSTPGEEGSPKKLRGERVCGYGDGV</sequence>
<feature type="region of interest" description="Disordered" evidence="1">
    <location>
        <begin position="115"/>
        <end position="155"/>
    </location>
</feature>
<evidence type="ECO:0000313" key="2">
    <source>
        <dbReference type="EMBL" id="KAF7171494.1"/>
    </source>
</evidence>
<feature type="compositionally biased region" description="Polar residues" evidence="1">
    <location>
        <begin position="1"/>
        <end position="10"/>
    </location>
</feature>